<gene>
    <name evidence="1" type="ORF">DSTB1V02_LOCUS14339</name>
</gene>
<dbReference type="EMBL" id="LR910229">
    <property type="protein sequence ID" value="CAD7254593.1"/>
    <property type="molecule type" value="Genomic_DNA"/>
</dbReference>
<organism evidence="1">
    <name type="scientific">Darwinula stevensoni</name>
    <dbReference type="NCBI Taxonomy" id="69355"/>
    <lineage>
        <taxon>Eukaryota</taxon>
        <taxon>Metazoa</taxon>
        <taxon>Ecdysozoa</taxon>
        <taxon>Arthropoda</taxon>
        <taxon>Crustacea</taxon>
        <taxon>Oligostraca</taxon>
        <taxon>Ostracoda</taxon>
        <taxon>Podocopa</taxon>
        <taxon>Podocopida</taxon>
        <taxon>Darwinulocopina</taxon>
        <taxon>Darwinuloidea</taxon>
        <taxon>Darwinulidae</taxon>
        <taxon>Darwinula</taxon>
    </lineage>
</organism>
<accession>A0A7R9FTU0</accession>
<dbReference type="Proteomes" id="UP000677054">
    <property type="component" value="Unassembled WGS sequence"/>
</dbReference>
<evidence type="ECO:0000313" key="2">
    <source>
        <dbReference type="Proteomes" id="UP000677054"/>
    </source>
</evidence>
<name>A0A7R9FTU0_9CRUS</name>
<proteinExistence type="predicted"/>
<dbReference type="EMBL" id="CAJPEV010010711">
    <property type="protein sequence ID" value="CAG0906067.1"/>
    <property type="molecule type" value="Genomic_DNA"/>
</dbReference>
<protein>
    <submittedName>
        <fullName evidence="1">Uncharacterized protein</fullName>
    </submittedName>
</protein>
<reference evidence="1" key="1">
    <citation type="submission" date="2020-11" db="EMBL/GenBank/DDBJ databases">
        <authorList>
            <person name="Tran Van P."/>
        </authorList>
    </citation>
    <scope>NUCLEOTIDE SEQUENCE</scope>
</reference>
<evidence type="ECO:0000313" key="1">
    <source>
        <dbReference type="EMBL" id="CAD7254593.1"/>
    </source>
</evidence>
<dbReference type="AlphaFoldDB" id="A0A7R9FTU0"/>
<sequence length="253" mass="28320">MILTENCMQEGILRCMKLQSCVLSPEQMNLVNEFFLVGIYCFRELSDVEWDEMLFNLCFMDVLRACLVVKPLAFSAQHWDLLQCAISSWVISLDKTFALASSAEGSLSIPLALFLKSTCHITVSLASFMAHLEAESEVIGKEVPSNLLSEYKEFFSPQIFRVLLHLFHITGGTFRENCDVEPWICLGVLEPLSQVVCQMPKELALSHGLPPRLSSSGRAVLSDHLASLLNHMSVLLTSSHRCLQLAAFSVIHR</sequence>
<keyword evidence="2" id="KW-1185">Reference proteome</keyword>